<dbReference type="Gramene" id="AUR62014145-RA">
    <property type="protein sequence ID" value="AUR62014145-RA:cds"/>
    <property type="gene ID" value="AUR62014145"/>
</dbReference>
<feature type="domain" description="hAT-like transposase RNase-H fold" evidence="2">
    <location>
        <begin position="67"/>
        <end position="120"/>
    </location>
</feature>
<evidence type="ECO:0000256" key="1">
    <source>
        <dbReference type="SAM" id="MobiDB-lite"/>
    </source>
</evidence>
<evidence type="ECO:0000313" key="4">
    <source>
        <dbReference type="Proteomes" id="UP000596660"/>
    </source>
</evidence>
<dbReference type="InterPro" id="IPR012337">
    <property type="entry name" value="RNaseH-like_sf"/>
</dbReference>
<dbReference type="EnsemblPlants" id="AUR62014145-RA">
    <property type="protein sequence ID" value="AUR62014145-RA:cds"/>
    <property type="gene ID" value="AUR62014145"/>
</dbReference>
<dbReference type="Proteomes" id="UP000596660">
    <property type="component" value="Unplaced"/>
</dbReference>
<evidence type="ECO:0000313" key="3">
    <source>
        <dbReference type="EnsemblPlants" id="AUR62014145-RA:cds"/>
    </source>
</evidence>
<sequence>MDTHVQQLSSGEEEEIDFTIKDKGKGKNQKTSSDKPHVILTSKKRQRRLSSSVWVHFEFLDEPDENEFSTFMAVAVVLDPRYKLQCVNWGYMRIYGHHSVEYELEFSKGKDALRGLYEAYESSHSSSSKAIPITNASDVANEACEDFMMDFDNVSMEQSSVEIKSEIDMYYEETLIP</sequence>
<dbReference type="AlphaFoldDB" id="A0A803LJJ8"/>
<keyword evidence="4" id="KW-1185">Reference proteome</keyword>
<feature type="compositionally biased region" description="Polar residues" evidence="1">
    <location>
        <begin position="1"/>
        <end position="10"/>
    </location>
</feature>
<feature type="region of interest" description="Disordered" evidence="1">
    <location>
        <begin position="1"/>
        <end position="35"/>
    </location>
</feature>
<reference evidence="3" key="1">
    <citation type="journal article" date="2017" name="Nature">
        <title>The genome of Chenopodium quinoa.</title>
        <authorList>
            <person name="Jarvis D.E."/>
            <person name="Ho Y.S."/>
            <person name="Lightfoot D.J."/>
            <person name="Schmoeckel S.M."/>
            <person name="Li B."/>
            <person name="Borm T.J.A."/>
            <person name="Ohyanagi H."/>
            <person name="Mineta K."/>
            <person name="Michell C.T."/>
            <person name="Saber N."/>
            <person name="Kharbatia N.M."/>
            <person name="Rupper R.R."/>
            <person name="Sharp A.R."/>
            <person name="Dally N."/>
            <person name="Boughton B.A."/>
            <person name="Woo Y.H."/>
            <person name="Gao G."/>
            <person name="Schijlen E.G.W.M."/>
            <person name="Guo X."/>
            <person name="Momin A.A."/>
            <person name="Negrao S."/>
            <person name="Al-Babili S."/>
            <person name="Gehring C."/>
            <person name="Roessner U."/>
            <person name="Jung C."/>
            <person name="Murphy K."/>
            <person name="Arold S.T."/>
            <person name="Gojobori T."/>
            <person name="van der Linden C.G."/>
            <person name="van Loo E.N."/>
            <person name="Jellen E.N."/>
            <person name="Maughan P.J."/>
            <person name="Tester M."/>
        </authorList>
    </citation>
    <scope>NUCLEOTIDE SEQUENCE [LARGE SCALE GENOMIC DNA]</scope>
    <source>
        <strain evidence="3">cv. PI 614886</strain>
    </source>
</reference>
<organism evidence="3 4">
    <name type="scientific">Chenopodium quinoa</name>
    <name type="common">Quinoa</name>
    <dbReference type="NCBI Taxonomy" id="63459"/>
    <lineage>
        <taxon>Eukaryota</taxon>
        <taxon>Viridiplantae</taxon>
        <taxon>Streptophyta</taxon>
        <taxon>Embryophyta</taxon>
        <taxon>Tracheophyta</taxon>
        <taxon>Spermatophyta</taxon>
        <taxon>Magnoliopsida</taxon>
        <taxon>eudicotyledons</taxon>
        <taxon>Gunneridae</taxon>
        <taxon>Pentapetalae</taxon>
        <taxon>Caryophyllales</taxon>
        <taxon>Chenopodiaceae</taxon>
        <taxon>Chenopodioideae</taxon>
        <taxon>Atripliceae</taxon>
        <taxon>Chenopodium</taxon>
    </lineage>
</organism>
<dbReference type="Pfam" id="PF14372">
    <property type="entry name" value="hAT-like_RNase-H"/>
    <property type="match status" value="1"/>
</dbReference>
<dbReference type="SUPFAM" id="SSF53098">
    <property type="entry name" value="Ribonuclease H-like"/>
    <property type="match status" value="1"/>
</dbReference>
<evidence type="ECO:0000259" key="2">
    <source>
        <dbReference type="Pfam" id="PF14372"/>
    </source>
</evidence>
<reference evidence="3" key="2">
    <citation type="submission" date="2021-03" db="UniProtKB">
        <authorList>
            <consortium name="EnsemblPlants"/>
        </authorList>
    </citation>
    <scope>IDENTIFICATION</scope>
</reference>
<proteinExistence type="predicted"/>
<dbReference type="InterPro" id="IPR025525">
    <property type="entry name" value="hAT-like_transposase_RNase-H"/>
</dbReference>
<accession>A0A803LJJ8</accession>
<dbReference type="GO" id="GO:0003677">
    <property type="term" value="F:DNA binding"/>
    <property type="evidence" value="ECO:0007669"/>
    <property type="project" value="InterPro"/>
</dbReference>
<name>A0A803LJJ8_CHEQI</name>
<protein>
    <recommendedName>
        <fullName evidence="2">hAT-like transposase RNase-H fold domain-containing protein</fullName>
    </recommendedName>
</protein>